<feature type="transmembrane region" description="Helical" evidence="1">
    <location>
        <begin position="388"/>
        <end position="409"/>
    </location>
</feature>
<evidence type="ECO:0000313" key="4">
    <source>
        <dbReference type="Proteomes" id="UP001175271"/>
    </source>
</evidence>
<feature type="transmembrane region" description="Helical" evidence="1">
    <location>
        <begin position="183"/>
        <end position="210"/>
    </location>
</feature>
<keyword evidence="1" id="KW-1133">Transmembrane helix</keyword>
<dbReference type="AlphaFoldDB" id="A0AA39IPC2"/>
<dbReference type="PANTHER" id="PTHR23021">
    <property type="entry name" value="SERPENTINE RECEPTOR, CLASS T"/>
    <property type="match status" value="1"/>
</dbReference>
<sequence>MLLWLRLGWDYNRECPFPKLLIQRKTTTTATQDIYCYGGMTDADYNDVSSLLNDGVNPREGKVARQSLKRKATDYIIINEKLCKKEGDATLIVVKKGEELRHIERVHLETGHGGRDVCLEKLKKGYYWNRMKHDIVHFIAHCHQCQLNRTALSTQNNELRPVRPPRQPCTMVQPADSSMRNDLMIIGTIYVVSPLLLVPFQIRIIYIFLAQNEFKALQCFKIMAMISMANISYGLCFVPMGITILTQNGLNGFTLGAFKLWMASWAAILALDLALAVNRLRLICNFHFLWTIGKYLHFAALIYPLTVFLTLLTPLAGIVFLDDKVFFTYDFHKPLSDVVRRVHGIHNLFCVTATLLVYISISVYLITQKCKHKAIGMSSSERTVVIQAAVKFSANMFVLVTMNFFGQFFQQSVWAMTAIPLFQIVNLLCLPLIVYIGFNRSLQKIFFRKKLNTFVLTTVVTPIRA</sequence>
<dbReference type="InterPro" id="IPR019425">
    <property type="entry name" value="7TM_GPCR_serpentine_rcpt_Srt"/>
</dbReference>
<dbReference type="EMBL" id="JAUCMV010000001">
    <property type="protein sequence ID" value="KAK0427017.1"/>
    <property type="molecule type" value="Genomic_DNA"/>
</dbReference>
<feature type="transmembrane region" description="Helical" evidence="1">
    <location>
        <begin position="222"/>
        <end position="246"/>
    </location>
</feature>
<feature type="transmembrane region" description="Helical" evidence="1">
    <location>
        <begin position="415"/>
        <end position="438"/>
    </location>
</feature>
<evidence type="ECO:0000256" key="1">
    <source>
        <dbReference type="SAM" id="Phobius"/>
    </source>
</evidence>
<dbReference type="Proteomes" id="UP001175271">
    <property type="component" value="Unassembled WGS sequence"/>
</dbReference>
<keyword evidence="4" id="KW-1185">Reference proteome</keyword>
<feature type="transmembrane region" description="Helical" evidence="1">
    <location>
        <begin position="298"/>
        <end position="321"/>
    </location>
</feature>
<name>A0AA39IPC2_9BILA</name>
<gene>
    <name evidence="3" type="ORF">QR680_010020</name>
</gene>
<evidence type="ECO:0000313" key="3">
    <source>
        <dbReference type="EMBL" id="KAK0427017.1"/>
    </source>
</evidence>
<accession>A0AA39IPC2</accession>
<keyword evidence="1" id="KW-0812">Transmembrane</keyword>
<organism evidence="3 4">
    <name type="scientific">Steinernema hermaphroditum</name>
    <dbReference type="NCBI Taxonomy" id="289476"/>
    <lineage>
        <taxon>Eukaryota</taxon>
        <taxon>Metazoa</taxon>
        <taxon>Ecdysozoa</taxon>
        <taxon>Nematoda</taxon>
        <taxon>Chromadorea</taxon>
        <taxon>Rhabditida</taxon>
        <taxon>Tylenchina</taxon>
        <taxon>Panagrolaimomorpha</taxon>
        <taxon>Strongyloidoidea</taxon>
        <taxon>Steinernematidae</taxon>
        <taxon>Steinernema</taxon>
    </lineage>
</organism>
<dbReference type="Gene3D" id="1.10.340.70">
    <property type="match status" value="1"/>
</dbReference>
<dbReference type="InterPro" id="IPR041588">
    <property type="entry name" value="Integrase_H2C2"/>
</dbReference>
<feature type="domain" description="Integrase zinc-binding" evidence="2">
    <location>
        <begin position="101"/>
        <end position="150"/>
    </location>
</feature>
<evidence type="ECO:0000259" key="2">
    <source>
        <dbReference type="Pfam" id="PF17921"/>
    </source>
</evidence>
<dbReference type="Pfam" id="PF17921">
    <property type="entry name" value="Integrase_H2C2"/>
    <property type="match status" value="1"/>
</dbReference>
<keyword evidence="1" id="KW-0472">Membrane</keyword>
<protein>
    <recommendedName>
        <fullName evidence="2">Integrase zinc-binding domain-containing protein</fullName>
    </recommendedName>
</protein>
<feature type="transmembrane region" description="Helical" evidence="1">
    <location>
        <begin position="258"/>
        <end position="277"/>
    </location>
</feature>
<reference evidence="3" key="1">
    <citation type="submission" date="2023-06" db="EMBL/GenBank/DDBJ databases">
        <title>Genomic analysis of the entomopathogenic nematode Steinernema hermaphroditum.</title>
        <authorList>
            <person name="Schwarz E.M."/>
            <person name="Heppert J.K."/>
            <person name="Baniya A."/>
            <person name="Schwartz H.T."/>
            <person name="Tan C.-H."/>
            <person name="Antoshechkin I."/>
            <person name="Sternberg P.W."/>
            <person name="Goodrich-Blair H."/>
            <person name="Dillman A.R."/>
        </authorList>
    </citation>
    <scope>NUCLEOTIDE SEQUENCE</scope>
    <source>
        <strain evidence="3">PS9179</strain>
        <tissue evidence="3">Whole animal</tissue>
    </source>
</reference>
<proteinExistence type="predicted"/>
<comment type="caution">
    <text evidence="3">The sequence shown here is derived from an EMBL/GenBank/DDBJ whole genome shotgun (WGS) entry which is preliminary data.</text>
</comment>
<feature type="transmembrane region" description="Helical" evidence="1">
    <location>
        <begin position="345"/>
        <end position="367"/>
    </location>
</feature>